<feature type="compositionally biased region" description="Polar residues" evidence="5">
    <location>
        <begin position="157"/>
        <end position="166"/>
    </location>
</feature>
<dbReference type="SUPFAM" id="SSF90229">
    <property type="entry name" value="CCCH zinc finger"/>
    <property type="match status" value="2"/>
</dbReference>
<feature type="compositionally biased region" description="Low complexity" evidence="5">
    <location>
        <begin position="140"/>
        <end position="151"/>
    </location>
</feature>
<dbReference type="Pfam" id="PF18044">
    <property type="entry name" value="zf-CCCH_4"/>
    <property type="match status" value="1"/>
</dbReference>
<organism evidence="7">
    <name type="scientific">Chromera velia CCMP2878</name>
    <dbReference type="NCBI Taxonomy" id="1169474"/>
    <lineage>
        <taxon>Eukaryota</taxon>
        <taxon>Sar</taxon>
        <taxon>Alveolata</taxon>
        <taxon>Colpodellida</taxon>
        <taxon>Chromeraceae</taxon>
        <taxon>Chromera</taxon>
    </lineage>
</organism>
<dbReference type="PROSITE" id="PS50103">
    <property type="entry name" value="ZF_C3H1"/>
    <property type="match status" value="2"/>
</dbReference>
<feature type="domain" description="C3H1-type" evidence="6">
    <location>
        <begin position="10"/>
        <end position="37"/>
    </location>
</feature>
<keyword evidence="1 4" id="KW-0479">Metal-binding</keyword>
<evidence type="ECO:0000256" key="3">
    <source>
        <dbReference type="ARBA" id="ARBA00022833"/>
    </source>
</evidence>
<dbReference type="Gene3D" id="3.30.1370.210">
    <property type="match status" value="1"/>
</dbReference>
<accession>A0A0G4GPA9</accession>
<dbReference type="SMART" id="SM00356">
    <property type="entry name" value="ZnF_C3H1"/>
    <property type="match status" value="2"/>
</dbReference>
<feature type="compositionally biased region" description="Basic and acidic residues" evidence="5">
    <location>
        <begin position="120"/>
        <end position="138"/>
    </location>
</feature>
<evidence type="ECO:0000313" key="7">
    <source>
        <dbReference type="EMBL" id="CEM32136.1"/>
    </source>
</evidence>
<feature type="zinc finger region" description="C3H1-type" evidence="4">
    <location>
        <begin position="10"/>
        <end position="37"/>
    </location>
</feature>
<name>A0A0G4GPA9_9ALVE</name>
<dbReference type="AlphaFoldDB" id="A0A0G4GPA9"/>
<evidence type="ECO:0000256" key="4">
    <source>
        <dbReference type="PROSITE-ProRule" id="PRU00723"/>
    </source>
</evidence>
<evidence type="ECO:0000256" key="2">
    <source>
        <dbReference type="ARBA" id="ARBA00022771"/>
    </source>
</evidence>
<feature type="compositionally biased region" description="Basic and acidic residues" evidence="5">
    <location>
        <begin position="210"/>
        <end position="219"/>
    </location>
</feature>
<gene>
    <name evidence="7" type="ORF">Cvel_22783</name>
</gene>
<feature type="compositionally biased region" description="Basic and acidic residues" evidence="5">
    <location>
        <begin position="192"/>
        <end position="201"/>
    </location>
</feature>
<proteinExistence type="predicted"/>
<keyword evidence="3 4" id="KW-0862">Zinc</keyword>
<dbReference type="InterPro" id="IPR041367">
    <property type="entry name" value="Znf-CCCH_4"/>
</dbReference>
<evidence type="ECO:0000256" key="1">
    <source>
        <dbReference type="ARBA" id="ARBA00022723"/>
    </source>
</evidence>
<dbReference type="EMBL" id="CDMZ01001411">
    <property type="protein sequence ID" value="CEM32136.1"/>
    <property type="molecule type" value="Genomic_DNA"/>
</dbReference>
<keyword evidence="2 4" id="KW-0863">Zinc-finger</keyword>
<protein>
    <recommendedName>
        <fullName evidence="6">C3H1-type domain-containing protein</fullName>
    </recommendedName>
</protein>
<evidence type="ECO:0000259" key="6">
    <source>
        <dbReference type="PROSITE" id="PS50103"/>
    </source>
</evidence>
<sequence>MEEENDYTFLQKTRICRHFFVGKCRMGSSCRFAHNATELKQNPDLTNTSLCFAIAKGVPCKKGSQCTYAHSEFELKAAHERLGQTNPDLLKRNERITAEREGRGDRCCDSNCNSSSSVGNHEERQKKTNAVGEKEKRGISPTSLPSSSSDPAYAAGTGTSRAWSSSPDPPAAGAQTSVVAFVGSACVSSGKEMEMGQERRGQVFQQQQQQEKKDKERPELPPYPTRFPPSAPEISAAGHASWGFTNGLKTRFPQPPQEFPHSSGVSQTEKGNVLNGYPISSVQQKTAGPQWSPEAVVDPPLQQQPPSQPQPEKRRSMVSSVPRAVVGPRNGSLSLSRNTNGFLPSPAKSVPLDEVDCHQEACWQQTGTKTGRWYPDDDEIIVEGHAPGCIPPSFHHSSLPPGWQQLIGPILTAPPGVDLDSRNADKVGAVLYAVFAEQQKRMRMEREMTV</sequence>
<feature type="compositionally biased region" description="Polar residues" evidence="5">
    <location>
        <begin position="278"/>
        <end position="289"/>
    </location>
</feature>
<feature type="compositionally biased region" description="Polar residues" evidence="5">
    <location>
        <begin position="331"/>
        <end position="342"/>
    </location>
</feature>
<dbReference type="GO" id="GO:0008270">
    <property type="term" value="F:zinc ion binding"/>
    <property type="evidence" value="ECO:0007669"/>
    <property type="project" value="UniProtKB-KW"/>
</dbReference>
<dbReference type="InterPro" id="IPR036855">
    <property type="entry name" value="Znf_CCCH_sf"/>
</dbReference>
<feature type="compositionally biased region" description="Pro residues" evidence="5">
    <location>
        <begin position="220"/>
        <end position="231"/>
    </location>
</feature>
<feature type="region of interest" description="Disordered" evidence="5">
    <location>
        <begin position="103"/>
        <end position="173"/>
    </location>
</feature>
<dbReference type="VEuPathDB" id="CryptoDB:Cvel_22783"/>
<dbReference type="InterPro" id="IPR000571">
    <property type="entry name" value="Znf_CCCH"/>
</dbReference>
<evidence type="ECO:0000256" key="5">
    <source>
        <dbReference type="SAM" id="MobiDB-lite"/>
    </source>
</evidence>
<reference evidence="7" key="1">
    <citation type="submission" date="2014-11" db="EMBL/GenBank/DDBJ databases">
        <authorList>
            <person name="Otto D Thomas"/>
            <person name="Naeem Raeece"/>
        </authorList>
    </citation>
    <scope>NUCLEOTIDE SEQUENCE</scope>
</reference>
<feature type="region of interest" description="Disordered" evidence="5">
    <location>
        <begin position="192"/>
        <end position="344"/>
    </location>
</feature>
<feature type="zinc finger region" description="C3H1-type" evidence="4">
    <location>
        <begin position="45"/>
        <end position="73"/>
    </location>
</feature>
<feature type="domain" description="C3H1-type" evidence="6">
    <location>
        <begin position="45"/>
        <end position="73"/>
    </location>
</feature>